<feature type="region of interest" description="Disordered" evidence="1">
    <location>
        <begin position="113"/>
        <end position="145"/>
    </location>
</feature>
<accession>A0AAW0WEG4</accession>
<dbReference type="Proteomes" id="UP001445076">
    <property type="component" value="Unassembled WGS sequence"/>
</dbReference>
<feature type="region of interest" description="Disordered" evidence="1">
    <location>
        <begin position="1"/>
        <end position="21"/>
    </location>
</feature>
<dbReference type="EMBL" id="JARKIK010000081">
    <property type="protein sequence ID" value="KAK8725847.1"/>
    <property type="molecule type" value="Genomic_DNA"/>
</dbReference>
<protein>
    <submittedName>
        <fullName evidence="2">Uncharacterized protein</fullName>
    </submittedName>
</protein>
<sequence length="145" mass="15438">NLRQQSPNFPKEHEEAIFGSPSEQRPIVIPAVEHLDQESKPDIRQSPSYTVLRLSGLNLLANDITTDHTRNSSHVATTTTASTTATTFGTTTTTIPPTLNFSTLFKGGLKKDMRVEGGESPAPGSSSKSTTGTTTASTPITPTIN</sequence>
<organism evidence="2 3">
    <name type="scientific">Cherax quadricarinatus</name>
    <name type="common">Australian red claw crayfish</name>
    <dbReference type="NCBI Taxonomy" id="27406"/>
    <lineage>
        <taxon>Eukaryota</taxon>
        <taxon>Metazoa</taxon>
        <taxon>Ecdysozoa</taxon>
        <taxon>Arthropoda</taxon>
        <taxon>Crustacea</taxon>
        <taxon>Multicrustacea</taxon>
        <taxon>Malacostraca</taxon>
        <taxon>Eumalacostraca</taxon>
        <taxon>Eucarida</taxon>
        <taxon>Decapoda</taxon>
        <taxon>Pleocyemata</taxon>
        <taxon>Astacidea</taxon>
        <taxon>Parastacoidea</taxon>
        <taxon>Parastacidae</taxon>
        <taxon>Cherax</taxon>
    </lineage>
</organism>
<dbReference type="AlphaFoldDB" id="A0AAW0WEG4"/>
<feature type="non-terminal residue" evidence="2">
    <location>
        <position position="1"/>
    </location>
</feature>
<comment type="caution">
    <text evidence="2">The sequence shown here is derived from an EMBL/GenBank/DDBJ whole genome shotgun (WGS) entry which is preliminary data.</text>
</comment>
<gene>
    <name evidence="2" type="ORF">OTU49_010511</name>
</gene>
<evidence type="ECO:0000256" key="1">
    <source>
        <dbReference type="SAM" id="MobiDB-lite"/>
    </source>
</evidence>
<proteinExistence type="predicted"/>
<evidence type="ECO:0000313" key="3">
    <source>
        <dbReference type="Proteomes" id="UP001445076"/>
    </source>
</evidence>
<feature type="compositionally biased region" description="Low complexity" evidence="1">
    <location>
        <begin position="118"/>
        <end position="145"/>
    </location>
</feature>
<name>A0AAW0WEG4_CHEQU</name>
<evidence type="ECO:0000313" key="2">
    <source>
        <dbReference type="EMBL" id="KAK8725847.1"/>
    </source>
</evidence>
<reference evidence="2 3" key="1">
    <citation type="journal article" date="2024" name="BMC Genomics">
        <title>Genome assembly of redclaw crayfish (Cherax quadricarinatus) provides insights into its immune adaptation and hypoxia tolerance.</title>
        <authorList>
            <person name="Liu Z."/>
            <person name="Zheng J."/>
            <person name="Li H."/>
            <person name="Fang K."/>
            <person name="Wang S."/>
            <person name="He J."/>
            <person name="Zhou D."/>
            <person name="Weng S."/>
            <person name="Chi M."/>
            <person name="Gu Z."/>
            <person name="He J."/>
            <person name="Li F."/>
            <person name="Wang M."/>
        </authorList>
    </citation>
    <scope>NUCLEOTIDE SEQUENCE [LARGE SCALE GENOMIC DNA]</scope>
    <source>
        <strain evidence="2">ZL_2023a</strain>
    </source>
</reference>
<keyword evidence="3" id="KW-1185">Reference proteome</keyword>